<accession>A0ABQ8FXK3</accession>
<keyword evidence="3" id="KW-1185">Reference proteome</keyword>
<feature type="chain" id="PRO_5045908010" description="Secreted protein" evidence="1">
    <location>
        <begin position="29"/>
        <end position="156"/>
    </location>
</feature>
<evidence type="ECO:0000313" key="2">
    <source>
        <dbReference type="EMBL" id="KAH7033923.1"/>
    </source>
</evidence>
<keyword evidence="1" id="KW-0732">Signal</keyword>
<evidence type="ECO:0000313" key="3">
    <source>
        <dbReference type="Proteomes" id="UP000774617"/>
    </source>
</evidence>
<organism evidence="2 3">
    <name type="scientific">Macrophomina phaseolina</name>
    <dbReference type="NCBI Taxonomy" id="35725"/>
    <lineage>
        <taxon>Eukaryota</taxon>
        <taxon>Fungi</taxon>
        <taxon>Dikarya</taxon>
        <taxon>Ascomycota</taxon>
        <taxon>Pezizomycotina</taxon>
        <taxon>Dothideomycetes</taxon>
        <taxon>Dothideomycetes incertae sedis</taxon>
        <taxon>Botryosphaeriales</taxon>
        <taxon>Botryosphaeriaceae</taxon>
        <taxon>Macrophomina</taxon>
    </lineage>
</organism>
<sequence>MSCCERTACVALALVLGIYSWLLCQTDALETILGLATRFRLNAVCDPPATRLVNRYKQSTPRDAPGLSQCQHVSRIIATLWTDTRRALKIASAGGEMVFRMWSTESTPCLSRGRGGRFFFPQGRIGATWHFSASGPKQPPGVEAVAALEPPAFSGA</sequence>
<gene>
    <name evidence="2" type="ORF">B0J12DRAFT_679920</name>
</gene>
<reference evidence="2 3" key="1">
    <citation type="journal article" date="2021" name="Nat. Commun.">
        <title>Genetic determinants of endophytism in the Arabidopsis root mycobiome.</title>
        <authorList>
            <person name="Mesny F."/>
            <person name="Miyauchi S."/>
            <person name="Thiergart T."/>
            <person name="Pickel B."/>
            <person name="Atanasova L."/>
            <person name="Karlsson M."/>
            <person name="Huettel B."/>
            <person name="Barry K.W."/>
            <person name="Haridas S."/>
            <person name="Chen C."/>
            <person name="Bauer D."/>
            <person name="Andreopoulos W."/>
            <person name="Pangilinan J."/>
            <person name="LaButti K."/>
            <person name="Riley R."/>
            <person name="Lipzen A."/>
            <person name="Clum A."/>
            <person name="Drula E."/>
            <person name="Henrissat B."/>
            <person name="Kohler A."/>
            <person name="Grigoriev I.V."/>
            <person name="Martin F.M."/>
            <person name="Hacquard S."/>
        </authorList>
    </citation>
    <scope>NUCLEOTIDE SEQUENCE [LARGE SCALE GENOMIC DNA]</scope>
    <source>
        <strain evidence="2 3">MPI-SDFR-AT-0080</strain>
    </source>
</reference>
<feature type="signal peptide" evidence="1">
    <location>
        <begin position="1"/>
        <end position="28"/>
    </location>
</feature>
<protein>
    <recommendedName>
        <fullName evidence="4">Secreted protein</fullName>
    </recommendedName>
</protein>
<comment type="caution">
    <text evidence="2">The sequence shown here is derived from an EMBL/GenBank/DDBJ whole genome shotgun (WGS) entry which is preliminary data.</text>
</comment>
<evidence type="ECO:0008006" key="4">
    <source>
        <dbReference type="Google" id="ProtNLM"/>
    </source>
</evidence>
<dbReference type="EMBL" id="JAGTJR010000039">
    <property type="protein sequence ID" value="KAH7033923.1"/>
    <property type="molecule type" value="Genomic_DNA"/>
</dbReference>
<name>A0ABQ8FXK3_9PEZI</name>
<proteinExistence type="predicted"/>
<evidence type="ECO:0000256" key="1">
    <source>
        <dbReference type="SAM" id="SignalP"/>
    </source>
</evidence>
<dbReference type="Proteomes" id="UP000774617">
    <property type="component" value="Unassembled WGS sequence"/>
</dbReference>